<dbReference type="InterPro" id="IPR016187">
    <property type="entry name" value="CTDL_fold"/>
</dbReference>
<dbReference type="AlphaFoldDB" id="A0A668UYH0"/>
<dbReference type="PROSITE" id="PS00615">
    <property type="entry name" value="C_TYPE_LECTIN_1"/>
    <property type="match status" value="1"/>
</dbReference>
<dbReference type="SUPFAM" id="SSF56436">
    <property type="entry name" value="C-type lectin-like"/>
    <property type="match status" value="1"/>
</dbReference>
<dbReference type="PANTHER" id="PTHR22803">
    <property type="entry name" value="MANNOSE, PHOSPHOLIPASE, LECTIN RECEPTOR RELATED"/>
    <property type="match status" value="1"/>
</dbReference>
<feature type="domain" description="C-type lectin" evidence="2">
    <location>
        <begin position="56"/>
        <end position="162"/>
    </location>
</feature>
<sequence length="168" mass="19589">MSDGFNYTRELETIMLLISYLLIHQAVTFRGYIKEKVSVTQSVKQLLLRGNCPMFWYSFNGRCYKYVATHMTNLVSIHSEEEEEFVKLLIKNFDHAERYTWIGLSDLHKEGRWMLSDGCAVSFVSWHPDNDGTNEHCVHTNMFHAKKWNDHQCSVNLAFVCATQITCP</sequence>
<accession>A0A668UYH0</accession>
<dbReference type="Ensembl" id="ENSOABT00000044753.2">
    <property type="protein sequence ID" value="ENSOABP00000043597.2"/>
    <property type="gene ID" value="ENSOABG00000019594.2"/>
</dbReference>
<proteinExistence type="predicted"/>
<keyword evidence="4" id="KW-1185">Reference proteome</keyword>
<name>A0A668UYH0_OREAU</name>
<dbReference type="SMART" id="SM00034">
    <property type="entry name" value="CLECT"/>
    <property type="match status" value="1"/>
</dbReference>
<dbReference type="OMA" id="CASRIKW"/>
<dbReference type="InterPro" id="IPR050111">
    <property type="entry name" value="C-type_lectin/snaclec_domain"/>
</dbReference>
<reference evidence="3" key="2">
    <citation type="submission" date="2025-09" db="UniProtKB">
        <authorList>
            <consortium name="Ensembl"/>
        </authorList>
    </citation>
    <scope>IDENTIFICATION</scope>
</reference>
<evidence type="ECO:0000256" key="1">
    <source>
        <dbReference type="ARBA" id="ARBA00023157"/>
    </source>
</evidence>
<keyword evidence="1" id="KW-1015">Disulfide bond</keyword>
<evidence type="ECO:0000313" key="3">
    <source>
        <dbReference type="Ensembl" id="ENSOABP00000043597.2"/>
    </source>
</evidence>
<dbReference type="PROSITE" id="PS50041">
    <property type="entry name" value="C_TYPE_LECTIN_2"/>
    <property type="match status" value="1"/>
</dbReference>
<dbReference type="InterPro" id="IPR001304">
    <property type="entry name" value="C-type_lectin-like"/>
</dbReference>
<dbReference type="Proteomes" id="UP000472276">
    <property type="component" value="Unassembled WGS sequence"/>
</dbReference>
<dbReference type="InterPro" id="IPR016186">
    <property type="entry name" value="C-type_lectin-like/link_sf"/>
</dbReference>
<evidence type="ECO:0000259" key="2">
    <source>
        <dbReference type="PROSITE" id="PS50041"/>
    </source>
</evidence>
<organism evidence="3 4">
    <name type="scientific">Oreochromis aureus</name>
    <name type="common">Israeli tilapia</name>
    <name type="synonym">Chromis aureus</name>
    <dbReference type="NCBI Taxonomy" id="47969"/>
    <lineage>
        <taxon>Eukaryota</taxon>
        <taxon>Metazoa</taxon>
        <taxon>Chordata</taxon>
        <taxon>Craniata</taxon>
        <taxon>Vertebrata</taxon>
        <taxon>Euteleostomi</taxon>
        <taxon>Actinopterygii</taxon>
        <taxon>Neopterygii</taxon>
        <taxon>Teleostei</taxon>
        <taxon>Neoteleostei</taxon>
        <taxon>Acanthomorphata</taxon>
        <taxon>Ovalentaria</taxon>
        <taxon>Cichlomorphae</taxon>
        <taxon>Cichliformes</taxon>
        <taxon>Cichlidae</taxon>
        <taxon>African cichlids</taxon>
        <taxon>Pseudocrenilabrinae</taxon>
        <taxon>Oreochromini</taxon>
        <taxon>Oreochromis</taxon>
    </lineage>
</organism>
<reference evidence="3" key="1">
    <citation type="submission" date="2025-08" db="UniProtKB">
        <authorList>
            <consortium name="Ensembl"/>
        </authorList>
    </citation>
    <scope>IDENTIFICATION</scope>
</reference>
<evidence type="ECO:0000313" key="4">
    <source>
        <dbReference type="Proteomes" id="UP000472276"/>
    </source>
</evidence>
<dbReference type="Gene3D" id="3.10.100.10">
    <property type="entry name" value="Mannose-Binding Protein A, subunit A"/>
    <property type="match status" value="1"/>
</dbReference>
<protein>
    <recommendedName>
        <fullName evidence="2">C-type lectin domain-containing protein</fullName>
    </recommendedName>
</protein>
<dbReference type="InterPro" id="IPR018378">
    <property type="entry name" value="C-type_lectin_CS"/>
</dbReference>
<dbReference type="Pfam" id="PF00059">
    <property type="entry name" value="Lectin_C"/>
    <property type="match status" value="1"/>
</dbReference>